<sequence>MTQKANFEESQGHLLSGEKSWLVSQTFSSRSPGMNSSEIFEFRGASLFLEPFLQTEPLIGVELRVLDAIAKSNTGPGKSSKDYPNCISLLPTRYKTEWQLSKASSLRCDLFPIQLKIPRFCTEWRSAPHSCTGAPSPDLSALPSGWGWEGRVAIIRDVRRSLSLDLIDRRRIGMRSKCGNSERLNLEAPLPAPAPLASPSLLGDTRLSWRPIPGPCISLRSHLSAFKRGFLLRGFEEMDDMLKFSKVIHAFVNQIVIASGTNVDPPRNSEVLFEKKEKKLGKKVWLLGALVRLLSGRRPLLGVGGLAPSSLRHAERALTSSELFILSALYTKVIGYQVNRWTLSLGTLFPNHLPGKN</sequence>
<gene>
    <name evidence="1" type="ORF">CEXT_383721</name>
</gene>
<keyword evidence="2" id="KW-1185">Reference proteome</keyword>
<accession>A0AAV4MRE0</accession>
<reference evidence="1 2" key="1">
    <citation type="submission" date="2021-06" db="EMBL/GenBank/DDBJ databases">
        <title>Caerostris extrusa draft genome.</title>
        <authorList>
            <person name="Kono N."/>
            <person name="Arakawa K."/>
        </authorList>
    </citation>
    <scope>NUCLEOTIDE SEQUENCE [LARGE SCALE GENOMIC DNA]</scope>
</reference>
<comment type="caution">
    <text evidence="1">The sequence shown here is derived from an EMBL/GenBank/DDBJ whole genome shotgun (WGS) entry which is preliminary data.</text>
</comment>
<dbReference type="AlphaFoldDB" id="A0AAV4MRE0"/>
<dbReference type="EMBL" id="BPLR01002553">
    <property type="protein sequence ID" value="GIX75052.1"/>
    <property type="molecule type" value="Genomic_DNA"/>
</dbReference>
<name>A0AAV4MRE0_CAEEX</name>
<evidence type="ECO:0000313" key="2">
    <source>
        <dbReference type="Proteomes" id="UP001054945"/>
    </source>
</evidence>
<evidence type="ECO:0000313" key="1">
    <source>
        <dbReference type="EMBL" id="GIX75052.1"/>
    </source>
</evidence>
<protein>
    <submittedName>
        <fullName evidence="1">Uncharacterized protein</fullName>
    </submittedName>
</protein>
<dbReference type="Proteomes" id="UP001054945">
    <property type="component" value="Unassembled WGS sequence"/>
</dbReference>
<organism evidence="1 2">
    <name type="scientific">Caerostris extrusa</name>
    <name type="common">Bark spider</name>
    <name type="synonym">Caerostris bankana</name>
    <dbReference type="NCBI Taxonomy" id="172846"/>
    <lineage>
        <taxon>Eukaryota</taxon>
        <taxon>Metazoa</taxon>
        <taxon>Ecdysozoa</taxon>
        <taxon>Arthropoda</taxon>
        <taxon>Chelicerata</taxon>
        <taxon>Arachnida</taxon>
        <taxon>Araneae</taxon>
        <taxon>Araneomorphae</taxon>
        <taxon>Entelegynae</taxon>
        <taxon>Araneoidea</taxon>
        <taxon>Araneidae</taxon>
        <taxon>Caerostris</taxon>
    </lineage>
</organism>
<proteinExistence type="predicted"/>